<protein>
    <submittedName>
        <fullName evidence="2">Uncharacterized protein</fullName>
    </submittedName>
</protein>
<feature type="compositionally biased region" description="Basic and acidic residues" evidence="1">
    <location>
        <begin position="149"/>
        <end position="170"/>
    </location>
</feature>
<reference evidence="2" key="1">
    <citation type="journal article" date="2023" name="Insect Mol. Biol.">
        <title>Genome sequencing provides insights into the evolution of gene families encoding plant cell wall-degrading enzymes in longhorned beetles.</title>
        <authorList>
            <person name="Shin N.R."/>
            <person name="Okamura Y."/>
            <person name="Kirsch R."/>
            <person name="Pauchet Y."/>
        </authorList>
    </citation>
    <scope>NUCLEOTIDE SEQUENCE</scope>
    <source>
        <strain evidence="2">AMC_N1</strain>
    </source>
</reference>
<evidence type="ECO:0000313" key="3">
    <source>
        <dbReference type="Proteomes" id="UP001162162"/>
    </source>
</evidence>
<gene>
    <name evidence="2" type="ORF">NQ318_020622</name>
</gene>
<feature type="region of interest" description="Disordered" evidence="1">
    <location>
        <begin position="204"/>
        <end position="254"/>
    </location>
</feature>
<feature type="region of interest" description="Disordered" evidence="1">
    <location>
        <begin position="506"/>
        <end position="539"/>
    </location>
</feature>
<feature type="compositionally biased region" description="Polar residues" evidence="1">
    <location>
        <begin position="82"/>
        <end position="99"/>
    </location>
</feature>
<feature type="compositionally biased region" description="Basic and acidic residues" evidence="1">
    <location>
        <begin position="204"/>
        <end position="219"/>
    </location>
</feature>
<comment type="caution">
    <text evidence="2">The sequence shown here is derived from an EMBL/GenBank/DDBJ whole genome shotgun (WGS) entry which is preliminary data.</text>
</comment>
<evidence type="ECO:0000256" key="1">
    <source>
        <dbReference type="SAM" id="MobiDB-lite"/>
    </source>
</evidence>
<feature type="compositionally biased region" description="Basic and acidic residues" evidence="1">
    <location>
        <begin position="70"/>
        <end position="81"/>
    </location>
</feature>
<keyword evidence="3" id="KW-1185">Reference proteome</keyword>
<dbReference type="Proteomes" id="UP001162162">
    <property type="component" value="Unassembled WGS sequence"/>
</dbReference>
<name>A0AAV8Z0N7_9CUCU</name>
<feature type="region of interest" description="Disordered" evidence="1">
    <location>
        <begin position="425"/>
        <end position="472"/>
    </location>
</feature>
<feature type="region of interest" description="Disordered" evidence="1">
    <location>
        <begin position="582"/>
        <end position="612"/>
    </location>
</feature>
<feature type="compositionally biased region" description="Polar residues" evidence="1">
    <location>
        <begin position="1"/>
        <end position="19"/>
    </location>
</feature>
<dbReference type="AlphaFoldDB" id="A0AAV8Z0N7"/>
<evidence type="ECO:0000313" key="2">
    <source>
        <dbReference type="EMBL" id="KAJ8957581.1"/>
    </source>
</evidence>
<feature type="region of interest" description="Disordered" evidence="1">
    <location>
        <begin position="1"/>
        <end position="182"/>
    </location>
</feature>
<feature type="compositionally biased region" description="Basic and acidic residues" evidence="1">
    <location>
        <begin position="506"/>
        <end position="515"/>
    </location>
</feature>
<accession>A0AAV8Z0N7</accession>
<feature type="compositionally biased region" description="Low complexity" evidence="1">
    <location>
        <begin position="379"/>
        <end position="389"/>
    </location>
</feature>
<feature type="region of interest" description="Disordered" evidence="1">
    <location>
        <begin position="307"/>
        <end position="390"/>
    </location>
</feature>
<proteinExistence type="predicted"/>
<dbReference type="EMBL" id="JAPWTK010000022">
    <property type="protein sequence ID" value="KAJ8957581.1"/>
    <property type="molecule type" value="Genomic_DNA"/>
</dbReference>
<organism evidence="2 3">
    <name type="scientific">Aromia moschata</name>
    <dbReference type="NCBI Taxonomy" id="1265417"/>
    <lineage>
        <taxon>Eukaryota</taxon>
        <taxon>Metazoa</taxon>
        <taxon>Ecdysozoa</taxon>
        <taxon>Arthropoda</taxon>
        <taxon>Hexapoda</taxon>
        <taxon>Insecta</taxon>
        <taxon>Pterygota</taxon>
        <taxon>Neoptera</taxon>
        <taxon>Endopterygota</taxon>
        <taxon>Coleoptera</taxon>
        <taxon>Polyphaga</taxon>
        <taxon>Cucujiformia</taxon>
        <taxon>Chrysomeloidea</taxon>
        <taxon>Cerambycidae</taxon>
        <taxon>Cerambycinae</taxon>
        <taxon>Callichromatini</taxon>
        <taxon>Aromia</taxon>
    </lineage>
</organism>
<sequence>MFPLQKSTSPFNGNATRTTGSRRVDRDKSSKRKSNLNRSLNSEEVPPEEFNDDVKNRRRRRRFFPPEVLEQAKESSRENSNRSDTNLTASYISQPSTSPRPHGERPPGVAPSFSEMGRYKPFAKRTITSSSPKEKPSSPRPFNPSPQDFNHEKSFARLYNKENLKTKDPVRTSASDNDDKSRHIAKRMEELTAFTKQTLARVERLATKSKESPKREVRRPLTSSPIKQIDKATSRTPRKSPVDKSVPSSILKKKSVEEPPIIIEPIASIPSSSGPVSILKRKVVVEPSTTKRKQGILKKRRSLDESAVLRHRSCSPDVAAKADSRSILKNQRRSSLEELTRTQSPETPLQSILKRKTSRTEDDDHSLNSPQGILKRRSGASSAGSTGSTPHVSITTAVILAAAGGAEIVLEPENESVKPILKKKSFSDEHSYSESSSEAPKPILKKKSSTETDDSEEKPKKPILKLPRTSVERDILDTGQESRHFASFKHAPSGEPECEVRPILKQSTSRDESPRPRLSFCGGSGSPEGETVRQRTSRRSHTICTDFNVRSLNIDTKEEDRLLRKPRPLSVHELVMSFEKTTSTGAIPKRTSLKRNSDRHRTQPVTSNELEESLNLVSATPQLTEDNQANRNNLSNASRSFDVHSLLDFTSSLENESHLNSFFSTSLHSAASPESTAYGKMSSDSAFQSLGDGLELEQYSKSLTRLYLHTHVLEELLSPSGLEFSDKLVSGIIPTSIYEVWLLNNQIDASISAQQCVVTSLNRTGSGDTFSNLSWLAQFESVEAVKAKAMEVLNQLTEADSQHCFQQWKSRMERCRDRQGKYIEGEKVATEDDNSSIDREATKTRGKLEPSKLELQMKAIAEEAKKIRLGKGNAGIERYKSRKTGTTERLPTRFSTQPVTFEEVQEASRINQNAEDELPELCTCFAIAKLPLFVFIFLLFYVLIDFPCSTPFFAAEGDEADPSNLSLSERIRMFDTGSGSGRATVSRRFRARFSTEVVSVETVESARRIFSKPNCSLGVLHFFFFFVHSSQGQGRFRSAV</sequence>
<feature type="compositionally biased region" description="Polar residues" evidence="1">
    <location>
        <begin position="341"/>
        <end position="350"/>
    </location>
</feature>